<dbReference type="Proteomes" id="UP000830671">
    <property type="component" value="Chromosome 4"/>
</dbReference>
<dbReference type="AlphaFoldDB" id="A0A9Q8SRM6"/>
<evidence type="ECO:0000313" key="2">
    <source>
        <dbReference type="EMBL" id="UQC81978.1"/>
    </source>
</evidence>
<feature type="region of interest" description="Disordered" evidence="1">
    <location>
        <begin position="19"/>
        <end position="59"/>
    </location>
</feature>
<dbReference type="PANTHER" id="PTHR42089:SF1">
    <property type="entry name" value="YALI0F09427P"/>
    <property type="match status" value="1"/>
</dbReference>
<name>A0A9Q8SRM6_9PEZI</name>
<dbReference type="EMBL" id="CP019476">
    <property type="protein sequence ID" value="UQC81978.1"/>
    <property type="molecule type" value="Genomic_DNA"/>
</dbReference>
<dbReference type="PANTHER" id="PTHR42089">
    <property type="entry name" value="YALI0F09427P"/>
    <property type="match status" value="1"/>
</dbReference>
<sequence>MILIKAVTFSKFNKKELGAEVDPHTPPERSVGSELSTDILPESDRTPLPRTATHSHRTSFHGAELTNPLQPAQTLQPAITLLIGISEPDLLPTMYSNRSHPLLEQVPLTVSPFISLPTATTLSYNYKAMPSALPPSAIGVPAAVTEDSAAGDTAANKTKYVISQSGHAAHPEDIIASCRALQAHITKMQEDAERDLRDLETRIKERELAEKRRVAPGWLDSEARILEPEKVGGPSEEEDGHQTSAVAGTSEMPLNDQGAELDRVFGGLSMKAASSIDIFHTANLPSPRRICLIKSQAKPSQPAWVERGSLNTCTHLAIYYTDYKEKYGEGPAVYSLSSLQEMRTSCKRHLFTTSSTRPTIVVVPKASCLGAPRAEVGEHLESRMLRRLDNRANNPTVMLWAINYPMHVCIEFRKEDVISRTIPATSAIASPDLLFHLHQPGSHDNAPIGLKSGPLKD</sequence>
<keyword evidence="3" id="KW-1185">Reference proteome</keyword>
<evidence type="ECO:0000313" key="3">
    <source>
        <dbReference type="Proteomes" id="UP000830671"/>
    </source>
</evidence>
<proteinExistence type="predicted"/>
<organism evidence="2 3">
    <name type="scientific">Colletotrichum lupini</name>
    <dbReference type="NCBI Taxonomy" id="145971"/>
    <lineage>
        <taxon>Eukaryota</taxon>
        <taxon>Fungi</taxon>
        <taxon>Dikarya</taxon>
        <taxon>Ascomycota</taxon>
        <taxon>Pezizomycotina</taxon>
        <taxon>Sordariomycetes</taxon>
        <taxon>Hypocreomycetidae</taxon>
        <taxon>Glomerellales</taxon>
        <taxon>Glomerellaceae</taxon>
        <taxon>Colletotrichum</taxon>
        <taxon>Colletotrichum acutatum species complex</taxon>
    </lineage>
</organism>
<dbReference type="RefSeq" id="XP_049143602.1">
    <property type="nucleotide sequence ID" value="XM_049286459.1"/>
</dbReference>
<dbReference type="KEGG" id="clup:CLUP02_07464"/>
<dbReference type="GeneID" id="73341469"/>
<accession>A0A9Q8SRM6</accession>
<gene>
    <name evidence="2" type="ORF">CLUP02_07464</name>
</gene>
<evidence type="ECO:0000256" key="1">
    <source>
        <dbReference type="SAM" id="MobiDB-lite"/>
    </source>
</evidence>
<reference evidence="2" key="1">
    <citation type="journal article" date="2021" name="Mol. Plant Microbe Interact.">
        <title>Complete Genome Sequence of the Plant-Pathogenic Fungus Colletotrichum lupini.</title>
        <authorList>
            <person name="Baroncelli R."/>
            <person name="Pensec F."/>
            <person name="Da Lio D."/>
            <person name="Boufleur T."/>
            <person name="Vicente I."/>
            <person name="Sarrocco S."/>
            <person name="Picot A."/>
            <person name="Baraldi E."/>
            <person name="Sukno S."/>
            <person name="Thon M."/>
            <person name="Le Floch G."/>
        </authorList>
    </citation>
    <scope>NUCLEOTIDE SEQUENCE</scope>
    <source>
        <strain evidence="2">IMI 504893</strain>
    </source>
</reference>
<protein>
    <submittedName>
        <fullName evidence="2">Uncharacterized protein</fullName>
    </submittedName>
</protein>